<evidence type="ECO:0000313" key="1">
    <source>
        <dbReference type="EMBL" id="WPL18468.1"/>
    </source>
</evidence>
<evidence type="ECO:0000313" key="2">
    <source>
        <dbReference type="Proteomes" id="UP001432180"/>
    </source>
</evidence>
<name>A0ABZ0SCW8_9GAMM</name>
<gene>
    <name evidence="1" type="ORF">Thiowin_03541</name>
</gene>
<sequence>MLGIANSRMKDYFNLWVLSWHSTFDGAALAGAIHATFARRATLIPADVPFGLRTAFALG</sequence>
<keyword evidence="2" id="KW-1185">Reference proteome</keyword>
<protein>
    <submittedName>
        <fullName evidence="1">Uncharacterized protein</fullName>
    </submittedName>
</protein>
<dbReference type="Proteomes" id="UP001432180">
    <property type="component" value="Chromosome"/>
</dbReference>
<proteinExistence type="predicted"/>
<organism evidence="1 2">
    <name type="scientific">Thiorhodovibrio winogradskyi</name>
    <dbReference type="NCBI Taxonomy" id="77007"/>
    <lineage>
        <taxon>Bacteria</taxon>
        <taxon>Pseudomonadati</taxon>
        <taxon>Pseudomonadota</taxon>
        <taxon>Gammaproteobacteria</taxon>
        <taxon>Chromatiales</taxon>
        <taxon>Chromatiaceae</taxon>
        <taxon>Thiorhodovibrio</taxon>
    </lineage>
</organism>
<dbReference type="RefSeq" id="WP_328984232.1">
    <property type="nucleotide sequence ID" value="NZ_CP121472.1"/>
</dbReference>
<dbReference type="EMBL" id="CP121472">
    <property type="protein sequence ID" value="WPL18468.1"/>
    <property type="molecule type" value="Genomic_DNA"/>
</dbReference>
<reference evidence="1 2" key="1">
    <citation type="journal article" date="2023" name="Microorganisms">
        <title>Thiorhodovibrio frisius and Trv. litoralis spp. nov., Two Novel Members from a Clade of Fastidious Purple Sulfur Bacteria That Exhibit Unique Red-Shifted Light-Harvesting Capabilities.</title>
        <authorList>
            <person name="Methner A."/>
            <person name="Kuzyk S.B."/>
            <person name="Petersen J."/>
            <person name="Bauer S."/>
            <person name="Brinkmann H."/>
            <person name="Sichau K."/>
            <person name="Wanner G."/>
            <person name="Wolf J."/>
            <person name="Neumann-Schaal M."/>
            <person name="Henke P."/>
            <person name="Tank M."/>
            <person name="Sproer C."/>
            <person name="Bunk B."/>
            <person name="Overmann J."/>
        </authorList>
    </citation>
    <scope>NUCLEOTIDE SEQUENCE [LARGE SCALE GENOMIC DNA]</scope>
    <source>
        <strain evidence="1 2">DSM 6702</strain>
    </source>
</reference>
<accession>A0ABZ0SCW8</accession>